<protein>
    <submittedName>
        <fullName evidence="1">Uncharacterized protein</fullName>
    </submittedName>
</protein>
<evidence type="ECO:0000313" key="2">
    <source>
        <dbReference type="Proteomes" id="UP000554482"/>
    </source>
</evidence>
<gene>
    <name evidence="1" type="ORF">FRX31_019047</name>
</gene>
<evidence type="ECO:0000313" key="1">
    <source>
        <dbReference type="EMBL" id="KAF5191366.1"/>
    </source>
</evidence>
<comment type="caution">
    <text evidence="1">The sequence shown here is derived from an EMBL/GenBank/DDBJ whole genome shotgun (WGS) entry which is preliminary data.</text>
</comment>
<proteinExistence type="predicted"/>
<keyword evidence="2" id="KW-1185">Reference proteome</keyword>
<accession>A0A7J6W1W0</accession>
<sequence length="88" mass="10265">MVASQNKFISGIPETTFSVLEVYTVSLKNEEIFEYILNLKKKEQGEETIFSVLEVYTVSLNNEETFEYILSLKKKEQREETTFSVLEV</sequence>
<dbReference type="AlphaFoldDB" id="A0A7J6W1W0"/>
<dbReference type="Proteomes" id="UP000554482">
    <property type="component" value="Unassembled WGS sequence"/>
</dbReference>
<reference evidence="1 2" key="1">
    <citation type="submission" date="2020-06" db="EMBL/GenBank/DDBJ databases">
        <title>Transcriptomic and genomic resources for Thalictrum thalictroides and T. hernandezii: Facilitating candidate gene discovery in an emerging model plant lineage.</title>
        <authorList>
            <person name="Arias T."/>
            <person name="Riano-Pachon D.M."/>
            <person name="Di Stilio V.S."/>
        </authorList>
    </citation>
    <scope>NUCLEOTIDE SEQUENCE [LARGE SCALE GENOMIC DNA]</scope>
    <source>
        <strain evidence="2">cv. WT478/WT964</strain>
        <tissue evidence="1">Leaves</tissue>
    </source>
</reference>
<name>A0A7J6W1W0_THATH</name>
<organism evidence="1 2">
    <name type="scientific">Thalictrum thalictroides</name>
    <name type="common">Rue-anemone</name>
    <name type="synonym">Anemone thalictroides</name>
    <dbReference type="NCBI Taxonomy" id="46969"/>
    <lineage>
        <taxon>Eukaryota</taxon>
        <taxon>Viridiplantae</taxon>
        <taxon>Streptophyta</taxon>
        <taxon>Embryophyta</taxon>
        <taxon>Tracheophyta</taxon>
        <taxon>Spermatophyta</taxon>
        <taxon>Magnoliopsida</taxon>
        <taxon>Ranunculales</taxon>
        <taxon>Ranunculaceae</taxon>
        <taxon>Thalictroideae</taxon>
        <taxon>Thalictrum</taxon>
    </lineage>
</organism>
<dbReference type="EMBL" id="JABWDY010022885">
    <property type="protein sequence ID" value="KAF5191366.1"/>
    <property type="molecule type" value="Genomic_DNA"/>
</dbReference>